<protein>
    <recommendedName>
        <fullName evidence="4">SCP-like protein</fullName>
    </recommendedName>
</protein>
<feature type="chain" id="PRO_5002082339" description="SCP-like protein" evidence="1">
    <location>
        <begin position="17"/>
        <end position="249"/>
    </location>
</feature>
<keyword evidence="1" id="KW-0732">Signal</keyword>
<name>A0A0B1TPD3_OESDE</name>
<proteinExistence type="predicted"/>
<gene>
    <name evidence="2" type="ORF">OESDEN_00603</name>
</gene>
<sequence>MREVVLLLLFITAAAAVPTPQMCAKFAKFVERWNPLPETLLTWARSNCDKIQPRPRDMTCEDIQRFIADCNYGGGGPARSAGSEGPALATANRDLVQNYYQRTYGNYPRVLGKYIYYNAATASDYGQFGNWYVCSLEKFRYVFKKWHRYYPNYYPPTYLGYFDGRAASIAQLENDYKFAKGGHYPYNRADNIINIGLQQTYLPTCLHDLFYCVRAANPSPYQHYYAQREAYHRQRSRSRSDEEEDNSRK</sequence>
<accession>A0A0B1TPD3</accession>
<reference evidence="2 3" key="1">
    <citation type="submission" date="2014-03" db="EMBL/GenBank/DDBJ databases">
        <title>Draft genome of the hookworm Oesophagostomum dentatum.</title>
        <authorList>
            <person name="Mitreva M."/>
        </authorList>
    </citation>
    <scope>NUCLEOTIDE SEQUENCE [LARGE SCALE GENOMIC DNA]</scope>
    <source>
        <strain evidence="2 3">OD-Hann</strain>
    </source>
</reference>
<dbReference type="Proteomes" id="UP000053660">
    <property type="component" value="Unassembled WGS sequence"/>
</dbReference>
<evidence type="ECO:0008006" key="4">
    <source>
        <dbReference type="Google" id="ProtNLM"/>
    </source>
</evidence>
<feature type="signal peptide" evidence="1">
    <location>
        <begin position="1"/>
        <end position="16"/>
    </location>
</feature>
<dbReference type="AlphaFoldDB" id="A0A0B1TPD3"/>
<evidence type="ECO:0000313" key="3">
    <source>
        <dbReference type="Proteomes" id="UP000053660"/>
    </source>
</evidence>
<evidence type="ECO:0000256" key="1">
    <source>
        <dbReference type="SAM" id="SignalP"/>
    </source>
</evidence>
<organism evidence="2 3">
    <name type="scientific">Oesophagostomum dentatum</name>
    <name type="common">Nodular worm</name>
    <dbReference type="NCBI Taxonomy" id="61180"/>
    <lineage>
        <taxon>Eukaryota</taxon>
        <taxon>Metazoa</taxon>
        <taxon>Ecdysozoa</taxon>
        <taxon>Nematoda</taxon>
        <taxon>Chromadorea</taxon>
        <taxon>Rhabditida</taxon>
        <taxon>Rhabditina</taxon>
        <taxon>Rhabditomorpha</taxon>
        <taxon>Strongyloidea</taxon>
        <taxon>Strongylidae</taxon>
        <taxon>Oesophagostomum</taxon>
    </lineage>
</organism>
<dbReference type="OrthoDB" id="5828367at2759"/>
<dbReference type="EMBL" id="KN549222">
    <property type="protein sequence ID" value="KHJ99423.1"/>
    <property type="molecule type" value="Genomic_DNA"/>
</dbReference>
<evidence type="ECO:0000313" key="2">
    <source>
        <dbReference type="EMBL" id="KHJ99423.1"/>
    </source>
</evidence>
<keyword evidence="3" id="KW-1185">Reference proteome</keyword>